<reference evidence="2" key="1">
    <citation type="submission" date="2022-04" db="EMBL/GenBank/DDBJ databases">
        <title>Carnegiea gigantea Genome sequencing and assembly v2.</title>
        <authorList>
            <person name="Copetti D."/>
            <person name="Sanderson M.J."/>
            <person name="Burquez A."/>
            <person name="Wojciechowski M.F."/>
        </authorList>
    </citation>
    <scope>NUCLEOTIDE SEQUENCE</scope>
    <source>
        <strain evidence="2">SGP5-SGP5p</strain>
        <tissue evidence="2">Aerial part</tissue>
    </source>
</reference>
<feature type="compositionally biased region" description="Basic and acidic residues" evidence="1">
    <location>
        <begin position="271"/>
        <end position="282"/>
    </location>
</feature>
<accession>A0A9Q1QSH9</accession>
<feature type="compositionally biased region" description="Polar residues" evidence="1">
    <location>
        <begin position="343"/>
        <end position="352"/>
    </location>
</feature>
<feature type="compositionally biased region" description="Basic and acidic residues" evidence="1">
    <location>
        <begin position="424"/>
        <end position="433"/>
    </location>
</feature>
<protein>
    <submittedName>
        <fullName evidence="2">Uncharacterized protein</fullName>
    </submittedName>
</protein>
<comment type="caution">
    <text evidence="2">The sequence shown here is derived from an EMBL/GenBank/DDBJ whole genome shotgun (WGS) entry which is preliminary data.</text>
</comment>
<feature type="compositionally biased region" description="Polar residues" evidence="1">
    <location>
        <begin position="360"/>
        <end position="390"/>
    </location>
</feature>
<dbReference type="PANTHER" id="PTHR33700">
    <property type="entry name" value="MYB-LIKE PROTEIN X"/>
    <property type="match status" value="1"/>
</dbReference>
<dbReference type="EMBL" id="JAKOGI010000002">
    <property type="protein sequence ID" value="KAJ8452892.1"/>
    <property type="molecule type" value="Genomic_DNA"/>
</dbReference>
<dbReference type="AlphaFoldDB" id="A0A9Q1QSH9"/>
<feature type="compositionally biased region" description="Basic and acidic residues" evidence="1">
    <location>
        <begin position="454"/>
        <end position="464"/>
    </location>
</feature>
<feature type="compositionally biased region" description="Basic and acidic residues" evidence="1">
    <location>
        <begin position="197"/>
        <end position="222"/>
    </location>
</feature>
<dbReference type="OrthoDB" id="1928179at2759"/>
<dbReference type="Proteomes" id="UP001153076">
    <property type="component" value="Unassembled WGS sequence"/>
</dbReference>
<feature type="compositionally biased region" description="Basic and acidic residues" evidence="1">
    <location>
        <begin position="562"/>
        <end position="581"/>
    </location>
</feature>
<feature type="region of interest" description="Disordered" evidence="1">
    <location>
        <begin position="112"/>
        <end position="581"/>
    </location>
</feature>
<feature type="compositionally biased region" description="Polar residues" evidence="1">
    <location>
        <begin position="401"/>
        <end position="417"/>
    </location>
</feature>
<keyword evidence="3" id="KW-1185">Reference proteome</keyword>
<feature type="compositionally biased region" description="Acidic residues" evidence="1">
    <location>
        <begin position="129"/>
        <end position="142"/>
    </location>
</feature>
<feature type="compositionally biased region" description="Basic and acidic residues" evidence="1">
    <location>
        <begin position="231"/>
        <end position="254"/>
    </location>
</feature>
<sequence length="581" mass="64576">MACRQLMFPHTELCDLCQRAVSYISVFQDSAVLYVVIFEITMYKQSPSRSHRSKGIKVKHILQICLLLAVCFWLFYQVKHSHEKRKEFDAKDGKVVRKVQIDGEIQRFGRKDLPRATEIGADVEKHGEDEEEKDVEEEEEEEENKHEEYEPVKEDNRHEEVDGGRGGGDDEIDDNETERIDAEPDHEEESVDEDKEREENQGVSEENHTKTEENEDAVKEEDHSENEENEGAGKEEHTEVEASEDFGREDHNDSDAASEDQDHDGANTNTHEAREEQYKADDASSEVAHEIQTIIPETGNLTRGQASEIWGKVNFGRGNQTRTPDKGDVLIQAGVQPREHTDQNVTSTTTVAEQKKYEIDSNQSEDSPLQNSTSPSNPNDQPQNRSSSTDIGGEQAAPLLSNGTQMELPSSLSQNATGEGAMLGEERTGKSDLAKVNSNRTENMNWDAQVAAMHGEEHTSKSELADVSSNRNENINGNAGETLDPSHGTSGTDMIKTAEDSSLKPDEKSSDSGTSGSDLSSESRPSDESAGSIQHDMIDTAHTSHAQEATEPKVDSSSLPEIRGENQNTHDKKLEDVRLFC</sequence>
<feature type="compositionally biased region" description="Acidic residues" evidence="1">
    <location>
        <begin position="184"/>
        <end position="196"/>
    </location>
</feature>
<dbReference type="PANTHER" id="PTHR33700:SF4">
    <property type="entry name" value="MYB-LIKE PROTEIN X"/>
    <property type="match status" value="1"/>
</dbReference>
<feature type="compositionally biased region" description="Basic and acidic residues" evidence="1">
    <location>
        <begin position="496"/>
        <end position="510"/>
    </location>
</feature>
<feature type="compositionally biased region" description="Polar residues" evidence="1">
    <location>
        <begin position="436"/>
        <end position="446"/>
    </location>
</feature>
<evidence type="ECO:0000256" key="1">
    <source>
        <dbReference type="SAM" id="MobiDB-lite"/>
    </source>
</evidence>
<proteinExistence type="predicted"/>
<gene>
    <name evidence="2" type="ORF">Cgig2_014655</name>
</gene>
<organism evidence="2 3">
    <name type="scientific">Carnegiea gigantea</name>
    <dbReference type="NCBI Taxonomy" id="171969"/>
    <lineage>
        <taxon>Eukaryota</taxon>
        <taxon>Viridiplantae</taxon>
        <taxon>Streptophyta</taxon>
        <taxon>Embryophyta</taxon>
        <taxon>Tracheophyta</taxon>
        <taxon>Spermatophyta</taxon>
        <taxon>Magnoliopsida</taxon>
        <taxon>eudicotyledons</taxon>
        <taxon>Gunneridae</taxon>
        <taxon>Pentapetalae</taxon>
        <taxon>Caryophyllales</taxon>
        <taxon>Cactineae</taxon>
        <taxon>Cactaceae</taxon>
        <taxon>Cactoideae</taxon>
        <taxon>Echinocereeae</taxon>
        <taxon>Carnegiea</taxon>
    </lineage>
</organism>
<evidence type="ECO:0000313" key="3">
    <source>
        <dbReference type="Proteomes" id="UP001153076"/>
    </source>
</evidence>
<name>A0A9Q1QSH9_9CARY</name>
<evidence type="ECO:0000313" key="2">
    <source>
        <dbReference type="EMBL" id="KAJ8452892.1"/>
    </source>
</evidence>
<feature type="compositionally biased region" description="Basic and acidic residues" evidence="1">
    <location>
        <begin position="143"/>
        <end position="163"/>
    </location>
</feature>
<feature type="compositionally biased region" description="Low complexity" evidence="1">
    <location>
        <begin position="511"/>
        <end position="523"/>
    </location>
</feature>
<feature type="compositionally biased region" description="Polar residues" evidence="1">
    <location>
        <begin position="467"/>
        <end position="479"/>
    </location>
</feature>